<dbReference type="GO" id="GO:0003676">
    <property type="term" value="F:nucleic acid binding"/>
    <property type="evidence" value="ECO:0007669"/>
    <property type="project" value="InterPro"/>
</dbReference>
<dbReference type="EMBL" id="ML120363">
    <property type="protein sequence ID" value="RPB03246.1"/>
    <property type="molecule type" value="Genomic_DNA"/>
</dbReference>
<dbReference type="InterPro" id="IPR036397">
    <property type="entry name" value="RNaseH_sf"/>
</dbReference>
<dbReference type="OrthoDB" id="5401962at2759"/>
<name>A0A3N4JY18_9PEZI</name>
<dbReference type="PANTHER" id="PTHR35871:SF1">
    <property type="entry name" value="CXC1-LIKE CYSTEINE CLUSTER ASSOCIATED WITH KDZ TRANSPOSASES DOMAIN-CONTAINING PROTEIN"/>
    <property type="match status" value="1"/>
</dbReference>
<dbReference type="PANTHER" id="PTHR35871">
    <property type="entry name" value="EXPRESSED PROTEIN"/>
    <property type="match status" value="1"/>
</dbReference>
<proteinExistence type="predicted"/>
<accession>A0A3N4JY18</accession>
<dbReference type="STRING" id="1336337.A0A3N4JY18"/>
<organism evidence="1 2">
    <name type="scientific">Choiromyces venosus 120613-1</name>
    <dbReference type="NCBI Taxonomy" id="1336337"/>
    <lineage>
        <taxon>Eukaryota</taxon>
        <taxon>Fungi</taxon>
        <taxon>Dikarya</taxon>
        <taxon>Ascomycota</taxon>
        <taxon>Pezizomycotina</taxon>
        <taxon>Pezizomycetes</taxon>
        <taxon>Pezizales</taxon>
        <taxon>Tuberaceae</taxon>
        <taxon>Choiromyces</taxon>
    </lineage>
</organism>
<keyword evidence="2" id="KW-1185">Reference proteome</keyword>
<sequence length="328" mass="36745">MQVAEGEAAGTWTSCQILCNEISWIKGQVIESSKMRRDEKIASMLEDESIILAVWKYISEVKEVVTSSGIAQGVFVSSHWAETNNAVIPPIRDRIDGEKLLDQIRNKAISAFEAEFPGCQALFLFDNAKNHCKYVENALRVSKMNMADSGKHARPIHTTYVLDKSHPDGGYYQSIVQNDGTPKGLKSVLTEWGLWLIGGGQFLTQCGTKTMAENLTPNPKCLKGSTCCAPVLHALQPDFKAPKGEIKEVIEVAGYLVLFYLPFHCEINFIEYFWGAAKQYTCANYGYDFPLLQRLVPEALAQIPNTLIWKYYSHTQRIIDAYMSGELN</sequence>
<dbReference type="Gene3D" id="3.30.420.10">
    <property type="entry name" value="Ribonuclease H-like superfamily/Ribonuclease H"/>
    <property type="match status" value="1"/>
</dbReference>
<gene>
    <name evidence="1" type="ORF">L873DRAFT_1787065</name>
</gene>
<protein>
    <submittedName>
        <fullName evidence="1">Uncharacterized protein</fullName>
    </submittedName>
</protein>
<evidence type="ECO:0000313" key="1">
    <source>
        <dbReference type="EMBL" id="RPB03246.1"/>
    </source>
</evidence>
<dbReference type="AlphaFoldDB" id="A0A3N4JY18"/>
<reference evidence="1 2" key="1">
    <citation type="journal article" date="2018" name="Nat. Ecol. Evol.">
        <title>Pezizomycetes genomes reveal the molecular basis of ectomycorrhizal truffle lifestyle.</title>
        <authorList>
            <person name="Murat C."/>
            <person name="Payen T."/>
            <person name="Noel B."/>
            <person name="Kuo A."/>
            <person name="Morin E."/>
            <person name="Chen J."/>
            <person name="Kohler A."/>
            <person name="Krizsan K."/>
            <person name="Balestrini R."/>
            <person name="Da Silva C."/>
            <person name="Montanini B."/>
            <person name="Hainaut M."/>
            <person name="Levati E."/>
            <person name="Barry K.W."/>
            <person name="Belfiori B."/>
            <person name="Cichocki N."/>
            <person name="Clum A."/>
            <person name="Dockter R.B."/>
            <person name="Fauchery L."/>
            <person name="Guy J."/>
            <person name="Iotti M."/>
            <person name="Le Tacon F."/>
            <person name="Lindquist E.A."/>
            <person name="Lipzen A."/>
            <person name="Malagnac F."/>
            <person name="Mello A."/>
            <person name="Molinier V."/>
            <person name="Miyauchi S."/>
            <person name="Poulain J."/>
            <person name="Riccioni C."/>
            <person name="Rubini A."/>
            <person name="Sitrit Y."/>
            <person name="Splivallo R."/>
            <person name="Traeger S."/>
            <person name="Wang M."/>
            <person name="Zifcakova L."/>
            <person name="Wipf D."/>
            <person name="Zambonelli A."/>
            <person name="Paolocci F."/>
            <person name="Nowrousian M."/>
            <person name="Ottonello S."/>
            <person name="Baldrian P."/>
            <person name="Spatafora J.W."/>
            <person name="Henrissat B."/>
            <person name="Nagy L.G."/>
            <person name="Aury J.M."/>
            <person name="Wincker P."/>
            <person name="Grigoriev I.V."/>
            <person name="Bonfante P."/>
            <person name="Martin F.M."/>
        </authorList>
    </citation>
    <scope>NUCLEOTIDE SEQUENCE [LARGE SCALE GENOMIC DNA]</scope>
    <source>
        <strain evidence="1 2">120613-1</strain>
    </source>
</reference>
<evidence type="ECO:0000313" key="2">
    <source>
        <dbReference type="Proteomes" id="UP000276215"/>
    </source>
</evidence>
<dbReference type="Proteomes" id="UP000276215">
    <property type="component" value="Unassembled WGS sequence"/>
</dbReference>